<dbReference type="InterPro" id="IPR004516">
    <property type="entry name" value="HisRS/HisZ"/>
</dbReference>
<dbReference type="Gene3D" id="3.30.930.10">
    <property type="entry name" value="Bira Bifunctional Protein, Domain 2"/>
    <property type="match status" value="1"/>
</dbReference>
<dbReference type="PANTHER" id="PTHR43707">
    <property type="entry name" value="HISTIDYL-TRNA SYNTHETASE"/>
    <property type="match status" value="1"/>
</dbReference>
<dbReference type="PANTHER" id="PTHR43707:SF1">
    <property type="entry name" value="HISTIDINE--TRNA LIGASE, MITOCHONDRIAL-RELATED"/>
    <property type="match status" value="1"/>
</dbReference>
<feature type="non-terminal residue" evidence="2">
    <location>
        <position position="73"/>
    </location>
</feature>
<dbReference type="GO" id="GO:0006427">
    <property type="term" value="P:histidyl-tRNA aminoacylation"/>
    <property type="evidence" value="ECO:0007669"/>
    <property type="project" value="TreeGrafter"/>
</dbReference>
<dbReference type="SUPFAM" id="SSF55681">
    <property type="entry name" value="Class II aaRS and biotin synthetases"/>
    <property type="match status" value="1"/>
</dbReference>
<proteinExistence type="predicted"/>
<evidence type="ECO:0000259" key="1">
    <source>
        <dbReference type="Pfam" id="PF13393"/>
    </source>
</evidence>
<name>A0A0F8YMX4_9ZZZZ</name>
<organism evidence="2">
    <name type="scientific">marine sediment metagenome</name>
    <dbReference type="NCBI Taxonomy" id="412755"/>
    <lineage>
        <taxon>unclassified sequences</taxon>
        <taxon>metagenomes</taxon>
        <taxon>ecological metagenomes</taxon>
    </lineage>
</organism>
<dbReference type="InterPro" id="IPR045864">
    <property type="entry name" value="aa-tRNA-synth_II/BPL/LPL"/>
</dbReference>
<comment type="caution">
    <text evidence="2">The sequence shown here is derived from an EMBL/GenBank/DDBJ whole genome shotgun (WGS) entry which is preliminary data.</text>
</comment>
<protein>
    <recommendedName>
        <fullName evidence="1">Class II Histidinyl-tRNA synthetase (HisRS)-like catalytic core domain-containing protein</fullName>
    </recommendedName>
</protein>
<gene>
    <name evidence="2" type="ORF">LCGC14_3073920</name>
</gene>
<dbReference type="InterPro" id="IPR041715">
    <property type="entry name" value="HisRS-like_core"/>
</dbReference>
<sequence length="73" mass="8737">MAENSAKAIKRIKGMRDVLPQEFNARREAWHTIESDFRRYGYQGIEVPHLEDVDLHLRKLGESIQRNMYMFKD</sequence>
<dbReference type="Pfam" id="PF13393">
    <property type="entry name" value="tRNA-synt_His"/>
    <property type="match status" value="1"/>
</dbReference>
<reference evidence="2" key="1">
    <citation type="journal article" date="2015" name="Nature">
        <title>Complex archaea that bridge the gap between prokaryotes and eukaryotes.</title>
        <authorList>
            <person name="Spang A."/>
            <person name="Saw J.H."/>
            <person name="Jorgensen S.L."/>
            <person name="Zaremba-Niedzwiedzka K."/>
            <person name="Martijn J."/>
            <person name="Lind A.E."/>
            <person name="van Eijk R."/>
            <person name="Schleper C."/>
            <person name="Guy L."/>
            <person name="Ettema T.J."/>
        </authorList>
    </citation>
    <scope>NUCLEOTIDE SEQUENCE</scope>
</reference>
<accession>A0A0F8YMX4</accession>
<dbReference type="GO" id="GO:0005737">
    <property type="term" value="C:cytoplasm"/>
    <property type="evidence" value="ECO:0007669"/>
    <property type="project" value="InterPro"/>
</dbReference>
<dbReference type="GO" id="GO:0004821">
    <property type="term" value="F:histidine-tRNA ligase activity"/>
    <property type="evidence" value="ECO:0007669"/>
    <property type="project" value="TreeGrafter"/>
</dbReference>
<feature type="domain" description="Class II Histidinyl-tRNA synthetase (HisRS)-like catalytic core" evidence="1">
    <location>
        <begin position="14"/>
        <end position="73"/>
    </location>
</feature>
<evidence type="ECO:0000313" key="2">
    <source>
        <dbReference type="EMBL" id="KKK55499.1"/>
    </source>
</evidence>
<dbReference type="AlphaFoldDB" id="A0A0F8YMX4"/>
<dbReference type="EMBL" id="LAZR01065459">
    <property type="protein sequence ID" value="KKK55499.1"/>
    <property type="molecule type" value="Genomic_DNA"/>
</dbReference>